<dbReference type="SUPFAM" id="SSF49854">
    <property type="entry name" value="Spermadhesin, CUB domain"/>
    <property type="match status" value="1"/>
</dbReference>
<protein>
    <recommendedName>
        <fullName evidence="6">CUB domain-containing protein</fullName>
    </recommendedName>
</protein>
<evidence type="ECO:0000256" key="2">
    <source>
        <dbReference type="SAM" id="Coils"/>
    </source>
</evidence>
<keyword evidence="8" id="KW-1185">Reference proteome</keyword>
<keyword evidence="1" id="KW-1015">Disulfide bond</keyword>
<feature type="coiled-coil region" evidence="2">
    <location>
        <begin position="311"/>
        <end position="338"/>
    </location>
</feature>
<keyword evidence="5" id="KW-0732">Signal</keyword>
<feature type="compositionally biased region" description="Basic and acidic residues" evidence="3">
    <location>
        <begin position="41"/>
        <end position="83"/>
    </location>
</feature>
<dbReference type="AlphaFoldDB" id="A0A9N9R9M0"/>
<dbReference type="SMART" id="SM00042">
    <property type="entry name" value="CUB"/>
    <property type="match status" value="1"/>
</dbReference>
<accession>A0A9N9R9M0</accession>
<feature type="compositionally biased region" description="Polar residues" evidence="3">
    <location>
        <begin position="157"/>
        <end position="169"/>
    </location>
</feature>
<feature type="chain" id="PRO_5040344642" description="CUB domain-containing protein" evidence="5">
    <location>
        <begin position="19"/>
        <end position="862"/>
    </location>
</feature>
<keyword evidence="4" id="KW-0472">Membrane</keyword>
<feature type="region of interest" description="Disordered" evidence="3">
    <location>
        <begin position="139"/>
        <end position="175"/>
    </location>
</feature>
<reference evidence="7" key="2">
    <citation type="submission" date="2022-10" db="EMBL/GenBank/DDBJ databases">
        <authorList>
            <consortium name="ENA_rothamsted_submissions"/>
            <consortium name="culmorum"/>
            <person name="King R."/>
        </authorList>
    </citation>
    <scope>NUCLEOTIDE SEQUENCE</scope>
</reference>
<keyword evidence="4" id="KW-1133">Transmembrane helix</keyword>
<dbReference type="OrthoDB" id="6128690at2759"/>
<keyword evidence="4" id="KW-0812">Transmembrane</keyword>
<organism evidence="7 8">
    <name type="scientific">Diatraea saccharalis</name>
    <name type="common">sugarcane borer</name>
    <dbReference type="NCBI Taxonomy" id="40085"/>
    <lineage>
        <taxon>Eukaryota</taxon>
        <taxon>Metazoa</taxon>
        <taxon>Ecdysozoa</taxon>
        <taxon>Arthropoda</taxon>
        <taxon>Hexapoda</taxon>
        <taxon>Insecta</taxon>
        <taxon>Pterygota</taxon>
        <taxon>Neoptera</taxon>
        <taxon>Endopterygota</taxon>
        <taxon>Lepidoptera</taxon>
        <taxon>Glossata</taxon>
        <taxon>Ditrysia</taxon>
        <taxon>Pyraloidea</taxon>
        <taxon>Crambidae</taxon>
        <taxon>Crambinae</taxon>
        <taxon>Diatraea</taxon>
    </lineage>
</organism>
<proteinExistence type="predicted"/>
<sequence length="862" mass="98831">MAKVWISLVLLCVAITCATELEYDDYYESMADDNYDKYYDYNKPDEKNDDPDRGDTEILNNSEKETKLGDDEKVNNEESKDAAEFTSNEEDKETIDLENYDDLPGLERFFPPISNDVKEDQDADLPNDDVESKEISFDVNKDIEPIPLPPVGETEKNIQTSTKNESSLSETEEKDIIDTDLNLNNNENLKNNIKSEEDIKITLGDEKGEPDFRDILDEDSVDKAYEDLNKDLHQLMETWKKLTVTEEKNADDSLSPDNILDYEEKYGRPYNEGLVLSQRDNFYEDENSDAEVEDKSDAVDDDSGEDAKFRADLYRDTVNDENDEKTLLEDELDLGKEENADNIDFVHNDTNNAAEEVGNETEDEIDNNSLSLLSEEETSDVDLKSFDPETDIKDEISKNNDETENFNINIESKETKKQQKMYINDAIAPEETEPVSVSTRKEFRTMNVSEVSAEQYEQLMAQFQVAHRDEMQISSPNFASVPVIHIPITLDEPVYVTSPNYPNNYPSNNIIDWIFEGEGVGIELNITDFAINGVRGDYLLVKPGGIDESGTDGLVFSYQLNEPRRYRFLDVDRMFVRFVAMTGFAFFRGFKFSVRMVAPLPRMQEEIPEPEPELPEPVETLTLILGGMPALQFTRIQEEFRVLLADMALMYINENKIDPGLNSTLTVTQITNVGICNINWPNFENCTQVTFAVPLVYEDQDDDDDHRLNTEDLSSMWFGYYSRDPFAARLRRLGITEFVRPNDKSVLATWLVISLGILAITVIMGIALWRYSCLGSYTRMPEPSFRDSIYNEKQGLDLYPTPHQTLPPLYDSDYKWSDGKYDHSTRVTMDGYSNRNFTRDELSDIETDEEVISTRGRYTTDV</sequence>
<keyword evidence="2" id="KW-0175">Coiled coil</keyword>
<evidence type="ECO:0000256" key="4">
    <source>
        <dbReference type="SAM" id="Phobius"/>
    </source>
</evidence>
<feature type="compositionally biased region" description="Acidic residues" evidence="3">
    <location>
        <begin position="87"/>
        <end position="101"/>
    </location>
</feature>
<dbReference type="EMBL" id="OU893335">
    <property type="protein sequence ID" value="CAG9792292.1"/>
    <property type="molecule type" value="Genomic_DNA"/>
</dbReference>
<feature type="signal peptide" evidence="5">
    <location>
        <begin position="1"/>
        <end position="18"/>
    </location>
</feature>
<feature type="region of interest" description="Disordered" evidence="3">
    <location>
        <begin position="41"/>
        <end position="127"/>
    </location>
</feature>
<evidence type="ECO:0000313" key="7">
    <source>
        <dbReference type="EMBL" id="CAG9792292.1"/>
    </source>
</evidence>
<gene>
    <name evidence="7" type="ORF">DIATSA_LOCUS9840</name>
</gene>
<evidence type="ECO:0000313" key="8">
    <source>
        <dbReference type="Proteomes" id="UP001153714"/>
    </source>
</evidence>
<evidence type="ECO:0000256" key="3">
    <source>
        <dbReference type="SAM" id="MobiDB-lite"/>
    </source>
</evidence>
<dbReference type="Proteomes" id="UP001153714">
    <property type="component" value="Chromosome 4"/>
</dbReference>
<evidence type="ECO:0000259" key="6">
    <source>
        <dbReference type="SMART" id="SM00042"/>
    </source>
</evidence>
<dbReference type="Gene3D" id="2.60.120.290">
    <property type="entry name" value="Spermadhesin, CUB domain"/>
    <property type="match status" value="1"/>
</dbReference>
<feature type="region of interest" description="Disordered" evidence="3">
    <location>
        <begin position="284"/>
        <end position="305"/>
    </location>
</feature>
<name>A0A9N9R9M0_9NEOP</name>
<dbReference type="InterPro" id="IPR000859">
    <property type="entry name" value="CUB_dom"/>
</dbReference>
<dbReference type="InterPro" id="IPR035914">
    <property type="entry name" value="Sperma_CUB_dom_sf"/>
</dbReference>
<reference evidence="7" key="1">
    <citation type="submission" date="2021-12" db="EMBL/GenBank/DDBJ databases">
        <authorList>
            <person name="King R."/>
        </authorList>
    </citation>
    <scope>NUCLEOTIDE SEQUENCE</scope>
</reference>
<feature type="domain" description="CUB" evidence="6">
    <location>
        <begin position="484"/>
        <end position="597"/>
    </location>
</feature>
<feature type="transmembrane region" description="Helical" evidence="4">
    <location>
        <begin position="747"/>
        <end position="769"/>
    </location>
</feature>
<evidence type="ECO:0000256" key="1">
    <source>
        <dbReference type="ARBA" id="ARBA00023157"/>
    </source>
</evidence>
<evidence type="ECO:0000256" key="5">
    <source>
        <dbReference type="SAM" id="SignalP"/>
    </source>
</evidence>